<accession>A0A6U3YRA4</accession>
<dbReference type="Gene3D" id="3.90.1150.10">
    <property type="entry name" value="Aspartate Aminotransferase, domain 1"/>
    <property type="match status" value="1"/>
</dbReference>
<evidence type="ECO:0000256" key="4">
    <source>
        <dbReference type="ARBA" id="ARBA00022898"/>
    </source>
</evidence>
<comment type="similarity">
    <text evidence="2">Belongs to the group II decarboxylase family.</text>
</comment>
<dbReference type="InterPro" id="IPR015421">
    <property type="entry name" value="PyrdxlP-dep_Trfase_major"/>
</dbReference>
<dbReference type="AlphaFoldDB" id="A0A6U3YRA4"/>
<keyword evidence="8" id="KW-1133">Transmembrane helix</keyword>
<proteinExistence type="inferred from homology"/>
<keyword evidence="5" id="KW-0456">Lyase</keyword>
<keyword evidence="4 6" id="KW-0663">Pyridoxal phosphate</keyword>
<sequence>MNILTLMERSMNDAHDALYGSICDSSSAPLALFMVISATLFVGIIIGFFVGIKHHHYSTESAQILVDKNNRGPHGNEADDNDGSVAVLKGALQLIAQLYNLPTSSSPNKSMVTCNDGKVVLCQTPQQLSQLLLEHTSSSFSLHTNNNDKNSTVESQQNTLLHLLSLLQKYSVNTSNPYFFNQLYGRVDPVSLAAELVTVACNSTSFTYEVAPVFVLIEQEVMKHFAKLVYGDLAESEEDGKLNGIVLPGGSYSNLMSLHVARYSWRTANGYVYTQNEPAESITNDCCMAKNILEEDEAPTESSSSSSEEEDEDVYDAASSDENEEKKEADHHVVSPISRTPRRRNTRSPHSPPAQMNHNSTPHKMNQNHPDLVAFVSAEAHYSFSKAIAVTGINYHNLIKVPTLPDGQMNPAELHKAITRVKQEGRIPFFVAATAGSTVRGSFDNIEEIVKICRAHEEEEETLLNYPQDSIIRHKIWVHVDGAWGGSIVFSDRPDLKSLCKGLSQADSFVMNPHKMLGTPIQTSAFVTKHSHILQQTNSTKAGYLFDSRKIGANYDLGDATFSCSRRADAVKFWAMWKYYGLSGLAQRVEDKVDVLRTLVEKVEESDAFMLACQPWPFNVCFYYLPRRIRVMLQLCGISTKTMMISAKTTDGGDDGTTTTTYQDVSLPDDISMELSKISVELKLRLHKAGEMLIPYQPISNQKADCFRLVLSGKKKFDESDVHHLMHVMDKYGADL</sequence>
<dbReference type="Gene3D" id="3.90.1150.170">
    <property type="match status" value="1"/>
</dbReference>
<dbReference type="GO" id="GO:0016831">
    <property type="term" value="F:carboxy-lyase activity"/>
    <property type="evidence" value="ECO:0007669"/>
    <property type="project" value="UniProtKB-KW"/>
</dbReference>
<dbReference type="PANTHER" id="PTHR45677">
    <property type="entry name" value="GLUTAMATE DECARBOXYLASE-RELATED"/>
    <property type="match status" value="1"/>
</dbReference>
<dbReference type="PANTHER" id="PTHR45677:SF8">
    <property type="entry name" value="CYSTEINE SULFINIC ACID DECARBOXYLASE"/>
    <property type="match status" value="1"/>
</dbReference>
<name>A0A6U3YRA4_9STRA</name>
<feature type="transmembrane region" description="Helical" evidence="8">
    <location>
        <begin position="30"/>
        <end position="52"/>
    </location>
</feature>
<dbReference type="GO" id="GO:0030170">
    <property type="term" value="F:pyridoxal phosphate binding"/>
    <property type="evidence" value="ECO:0007669"/>
    <property type="project" value="InterPro"/>
</dbReference>
<dbReference type="GO" id="GO:0019752">
    <property type="term" value="P:carboxylic acid metabolic process"/>
    <property type="evidence" value="ECO:0007669"/>
    <property type="project" value="InterPro"/>
</dbReference>
<dbReference type="EMBL" id="HBGN01003266">
    <property type="protein sequence ID" value="CAD9315764.1"/>
    <property type="molecule type" value="Transcribed_RNA"/>
</dbReference>
<keyword evidence="8" id="KW-0812">Transmembrane</keyword>
<keyword evidence="8" id="KW-0472">Membrane</keyword>
<comment type="cofactor">
    <cofactor evidence="1 6">
        <name>pyridoxal 5'-phosphate</name>
        <dbReference type="ChEBI" id="CHEBI:597326"/>
    </cofactor>
</comment>
<dbReference type="Pfam" id="PF00282">
    <property type="entry name" value="Pyridoxal_deC"/>
    <property type="match status" value="2"/>
</dbReference>
<dbReference type="InterPro" id="IPR015422">
    <property type="entry name" value="PyrdxlP-dep_Trfase_small"/>
</dbReference>
<dbReference type="Gene3D" id="3.40.640.10">
    <property type="entry name" value="Type I PLP-dependent aspartate aminotransferase-like (Major domain)"/>
    <property type="match status" value="1"/>
</dbReference>
<dbReference type="InterPro" id="IPR015424">
    <property type="entry name" value="PyrdxlP-dep_Trfase"/>
</dbReference>
<reference evidence="9" key="1">
    <citation type="submission" date="2021-01" db="EMBL/GenBank/DDBJ databases">
        <authorList>
            <person name="Corre E."/>
            <person name="Pelletier E."/>
            <person name="Niang G."/>
            <person name="Scheremetjew M."/>
            <person name="Finn R."/>
            <person name="Kale V."/>
            <person name="Holt S."/>
            <person name="Cochrane G."/>
            <person name="Meng A."/>
            <person name="Brown T."/>
            <person name="Cohen L."/>
        </authorList>
    </citation>
    <scope>NUCLEOTIDE SEQUENCE</scope>
    <source>
        <strain evidence="9">Pop2</strain>
    </source>
</reference>
<evidence type="ECO:0000256" key="7">
    <source>
        <dbReference type="SAM" id="MobiDB-lite"/>
    </source>
</evidence>
<feature type="modified residue" description="N6-(pyridoxal phosphate)lysine" evidence="6">
    <location>
        <position position="515"/>
    </location>
</feature>
<evidence type="ECO:0000313" key="9">
    <source>
        <dbReference type="EMBL" id="CAD9315764.1"/>
    </source>
</evidence>
<evidence type="ECO:0000256" key="5">
    <source>
        <dbReference type="ARBA" id="ARBA00023239"/>
    </source>
</evidence>
<feature type="compositionally biased region" description="Polar residues" evidence="7">
    <location>
        <begin position="354"/>
        <end position="368"/>
    </location>
</feature>
<feature type="region of interest" description="Disordered" evidence="7">
    <location>
        <begin position="295"/>
        <end position="368"/>
    </location>
</feature>
<evidence type="ECO:0000256" key="2">
    <source>
        <dbReference type="ARBA" id="ARBA00009533"/>
    </source>
</evidence>
<dbReference type="GO" id="GO:0005737">
    <property type="term" value="C:cytoplasm"/>
    <property type="evidence" value="ECO:0007669"/>
    <property type="project" value="TreeGrafter"/>
</dbReference>
<dbReference type="SUPFAM" id="SSF53383">
    <property type="entry name" value="PLP-dependent transferases"/>
    <property type="match status" value="1"/>
</dbReference>
<evidence type="ECO:0000256" key="1">
    <source>
        <dbReference type="ARBA" id="ARBA00001933"/>
    </source>
</evidence>
<keyword evidence="3" id="KW-0210">Decarboxylase</keyword>
<gene>
    <name evidence="9" type="ORF">DBRI1063_LOCUS2171</name>
</gene>
<evidence type="ECO:0000256" key="6">
    <source>
        <dbReference type="PIRSR" id="PIRSR602129-50"/>
    </source>
</evidence>
<dbReference type="InterPro" id="IPR002129">
    <property type="entry name" value="PyrdxlP-dep_de-COase"/>
</dbReference>
<evidence type="ECO:0000256" key="3">
    <source>
        <dbReference type="ARBA" id="ARBA00022793"/>
    </source>
</evidence>
<organism evidence="9">
    <name type="scientific">Ditylum brightwellii</name>
    <dbReference type="NCBI Taxonomy" id="49249"/>
    <lineage>
        <taxon>Eukaryota</taxon>
        <taxon>Sar</taxon>
        <taxon>Stramenopiles</taxon>
        <taxon>Ochrophyta</taxon>
        <taxon>Bacillariophyta</taxon>
        <taxon>Mediophyceae</taxon>
        <taxon>Lithodesmiophycidae</taxon>
        <taxon>Lithodesmiales</taxon>
        <taxon>Lithodesmiaceae</taxon>
        <taxon>Ditylum</taxon>
    </lineage>
</organism>
<feature type="compositionally biased region" description="Basic and acidic residues" evidence="7">
    <location>
        <begin position="324"/>
        <end position="333"/>
    </location>
</feature>
<evidence type="ECO:0008006" key="10">
    <source>
        <dbReference type="Google" id="ProtNLM"/>
    </source>
</evidence>
<protein>
    <recommendedName>
        <fullName evidence="10">Glutamate decarboxylase</fullName>
    </recommendedName>
</protein>
<feature type="compositionally biased region" description="Acidic residues" evidence="7">
    <location>
        <begin position="307"/>
        <end position="323"/>
    </location>
</feature>
<evidence type="ECO:0000256" key="8">
    <source>
        <dbReference type="SAM" id="Phobius"/>
    </source>
</evidence>